<proteinExistence type="predicted"/>
<evidence type="ECO:0000313" key="3">
    <source>
        <dbReference type="Proteomes" id="UP001163046"/>
    </source>
</evidence>
<accession>A0A9X0CM78</accession>
<keyword evidence="3" id="KW-1185">Reference proteome</keyword>
<reference evidence="2" key="1">
    <citation type="submission" date="2023-01" db="EMBL/GenBank/DDBJ databases">
        <title>Genome assembly of the deep-sea coral Lophelia pertusa.</title>
        <authorList>
            <person name="Herrera S."/>
            <person name="Cordes E."/>
        </authorList>
    </citation>
    <scope>NUCLEOTIDE SEQUENCE</scope>
    <source>
        <strain evidence="2">USNM1676648</strain>
        <tissue evidence="2">Polyp</tissue>
    </source>
</reference>
<dbReference type="EMBL" id="MU827312">
    <property type="protein sequence ID" value="KAJ7359995.1"/>
    <property type="molecule type" value="Genomic_DNA"/>
</dbReference>
<protein>
    <submittedName>
        <fullName evidence="2">Uncharacterized protein</fullName>
    </submittedName>
</protein>
<name>A0A9X0CM78_9CNID</name>
<comment type="caution">
    <text evidence="2">The sequence shown here is derived from an EMBL/GenBank/DDBJ whole genome shotgun (WGS) entry which is preliminary data.</text>
</comment>
<organism evidence="2 3">
    <name type="scientific">Desmophyllum pertusum</name>
    <dbReference type="NCBI Taxonomy" id="174260"/>
    <lineage>
        <taxon>Eukaryota</taxon>
        <taxon>Metazoa</taxon>
        <taxon>Cnidaria</taxon>
        <taxon>Anthozoa</taxon>
        <taxon>Hexacorallia</taxon>
        <taxon>Scleractinia</taxon>
        <taxon>Caryophylliina</taxon>
        <taxon>Caryophylliidae</taxon>
        <taxon>Desmophyllum</taxon>
    </lineage>
</organism>
<sequence>MSCRVGRPLEENEIQGSRALPESGRPDIKSPMSSSDAVDLDLEAFLDHLHHILIALSPQSADGGKYNLLEVVDEYRFVEKDISLVEVYELCPREEIKLVNFELNYV</sequence>
<dbReference type="AlphaFoldDB" id="A0A9X0CM78"/>
<evidence type="ECO:0000256" key="1">
    <source>
        <dbReference type="SAM" id="MobiDB-lite"/>
    </source>
</evidence>
<gene>
    <name evidence="2" type="ORF">OS493_019082</name>
</gene>
<dbReference type="Proteomes" id="UP001163046">
    <property type="component" value="Unassembled WGS sequence"/>
</dbReference>
<feature type="region of interest" description="Disordered" evidence="1">
    <location>
        <begin position="1"/>
        <end position="34"/>
    </location>
</feature>
<evidence type="ECO:0000313" key="2">
    <source>
        <dbReference type="EMBL" id="KAJ7359995.1"/>
    </source>
</evidence>